<dbReference type="AlphaFoldDB" id="A0A8S9KG23"/>
<evidence type="ECO:0000313" key="2">
    <source>
        <dbReference type="EMBL" id="KAF2593704.1"/>
    </source>
</evidence>
<reference evidence="2" key="1">
    <citation type="submission" date="2019-12" db="EMBL/GenBank/DDBJ databases">
        <title>Genome sequencing and annotation of Brassica cretica.</title>
        <authorList>
            <person name="Studholme D.J."/>
            <person name="Sarris P.F."/>
        </authorList>
    </citation>
    <scope>NUCLEOTIDE SEQUENCE</scope>
    <source>
        <strain evidence="2">PFS-102/07</strain>
        <tissue evidence="2">Leaf</tissue>
    </source>
</reference>
<sequence>MMVTLDIRDLWKIRDFLVSLFKWKSTDRTWNVVMERCREDSSHGKMCGEWVIVDRCEGTKRTESRKGKEAAGASVPVVRDGTNPTQVLPTQTGMVNNETGEPLEPILPTEVQVDNLGEQQELGCEEEGESSHAGDNTGRGTGAVELAELSMREVLDVVRAMGTEMLTFTRAFTPLVNSSVGQVTPAQATAQATQRAAQTAGTAAGVAQAAARPLGRSSHWYRETSREMPRGLILPNDEDGHSVKKMMNILTHILRKNSQQTAFAAKFGADHIELLNVLNKHSHLTKMTLVHPTQG</sequence>
<evidence type="ECO:0000256" key="1">
    <source>
        <dbReference type="SAM" id="MobiDB-lite"/>
    </source>
</evidence>
<accession>A0A8S9KG23</accession>
<protein>
    <submittedName>
        <fullName evidence="2">Uncharacterized protein</fullName>
    </submittedName>
</protein>
<comment type="caution">
    <text evidence="2">The sequence shown here is derived from an EMBL/GenBank/DDBJ whole genome shotgun (WGS) entry which is preliminary data.</text>
</comment>
<dbReference type="EMBL" id="QGKY02000164">
    <property type="protein sequence ID" value="KAF2593704.1"/>
    <property type="molecule type" value="Genomic_DNA"/>
</dbReference>
<feature type="compositionally biased region" description="Polar residues" evidence="1">
    <location>
        <begin position="82"/>
        <end position="95"/>
    </location>
</feature>
<name>A0A8S9KG23_BRACR</name>
<feature type="region of interest" description="Disordered" evidence="1">
    <location>
        <begin position="61"/>
        <end position="95"/>
    </location>
</feature>
<organism evidence="2">
    <name type="scientific">Brassica cretica</name>
    <name type="common">Mustard</name>
    <dbReference type="NCBI Taxonomy" id="69181"/>
    <lineage>
        <taxon>Eukaryota</taxon>
        <taxon>Viridiplantae</taxon>
        <taxon>Streptophyta</taxon>
        <taxon>Embryophyta</taxon>
        <taxon>Tracheophyta</taxon>
        <taxon>Spermatophyta</taxon>
        <taxon>Magnoliopsida</taxon>
        <taxon>eudicotyledons</taxon>
        <taxon>Gunneridae</taxon>
        <taxon>Pentapetalae</taxon>
        <taxon>rosids</taxon>
        <taxon>malvids</taxon>
        <taxon>Brassicales</taxon>
        <taxon>Brassicaceae</taxon>
        <taxon>Brassiceae</taxon>
        <taxon>Brassica</taxon>
    </lineage>
</organism>
<proteinExistence type="predicted"/>
<gene>
    <name evidence="2" type="ORF">F2Q70_00043348</name>
</gene>
<feature type="region of interest" description="Disordered" evidence="1">
    <location>
        <begin position="121"/>
        <end position="140"/>
    </location>
</feature>